<feature type="domain" description="NADAR" evidence="3">
    <location>
        <begin position="28"/>
        <end position="186"/>
    </location>
</feature>
<gene>
    <name evidence="4" type="ORF">MUN86_22550</name>
</gene>
<dbReference type="EMBL" id="CP095061">
    <property type="protein sequence ID" value="UOQ66239.1"/>
    <property type="molecule type" value="Genomic_DNA"/>
</dbReference>
<keyword evidence="5" id="KW-1185">Reference proteome</keyword>
<comment type="catalytic activity">
    <reaction evidence="1">
        <text>5-amino-6-(5-phospho-D-ribosylamino)uracil + H2O = 5,6-diaminouracil + D-ribose 5-phosphate</text>
        <dbReference type="Rhea" id="RHEA:55020"/>
        <dbReference type="ChEBI" id="CHEBI:15377"/>
        <dbReference type="ChEBI" id="CHEBI:46252"/>
        <dbReference type="ChEBI" id="CHEBI:58453"/>
        <dbReference type="ChEBI" id="CHEBI:78346"/>
    </reaction>
</comment>
<evidence type="ECO:0000259" key="3">
    <source>
        <dbReference type="Pfam" id="PF08719"/>
    </source>
</evidence>
<dbReference type="InterPro" id="IPR037238">
    <property type="entry name" value="YbiA-like_sf"/>
</dbReference>
<protein>
    <submittedName>
        <fullName evidence="4">NADAR family protein</fullName>
    </submittedName>
</protein>
<organism evidence="4 5">
    <name type="scientific">Hymenobacter volaticus</name>
    <dbReference type="NCBI Taxonomy" id="2932254"/>
    <lineage>
        <taxon>Bacteria</taxon>
        <taxon>Pseudomonadati</taxon>
        <taxon>Bacteroidota</taxon>
        <taxon>Cytophagia</taxon>
        <taxon>Cytophagales</taxon>
        <taxon>Hymenobacteraceae</taxon>
        <taxon>Hymenobacter</taxon>
    </lineage>
</organism>
<evidence type="ECO:0000256" key="2">
    <source>
        <dbReference type="ARBA" id="ARBA00000751"/>
    </source>
</evidence>
<dbReference type="CDD" id="cd15457">
    <property type="entry name" value="NADAR"/>
    <property type="match status" value="1"/>
</dbReference>
<sequence>MSATLPPIRSVESLRQHLEAGHNLKYVFFWGHTGQPGGVVGKECFSQWYPAAFTLDGDTYATTEHYMMAEKARLFGDEVTRTAILTATHPNEAKKLGRTVQNFDASRWEAARFNIVVQGNVAKFSQHPTLREFLRQTGSRVLVEASPVDAIWGIGLAQDSPHASNPAEWQGLNLLGFALMEVREQLAD</sequence>
<evidence type="ECO:0000313" key="4">
    <source>
        <dbReference type="EMBL" id="UOQ66239.1"/>
    </source>
</evidence>
<comment type="catalytic activity">
    <reaction evidence="2">
        <text>2,5-diamino-6-hydroxy-4-(5-phosphoribosylamino)-pyrimidine + H2O = 2,5,6-triamino-4-hydroxypyrimidine + D-ribose 5-phosphate</text>
        <dbReference type="Rhea" id="RHEA:23436"/>
        <dbReference type="ChEBI" id="CHEBI:15377"/>
        <dbReference type="ChEBI" id="CHEBI:58614"/>
        <dbReference type="ChEBI" id="CHEBI:78346"/>
        <dbReference type="ChEBI" id="CHEBI:137796"/>
    </reaction>
</comment>
<dbReference type="RefSeq" id="WP_245120217.1">
    <property type="nucleotide sequence ID" value="NZ_CP095061.1"/>
</dbReference>
<name>A0ABY4G5R2_9BACT</name>
<dbReference type="NCBIfam" id="TIGR02464">
    <property type="entry name" value="ribofla_fusion"/>
    <property type="match status" value="1"/>
</dbReference>
<reference evidence="4" key="1">
    <citation type="submission" date="2022-04" db="EMBL/GenBank/DDBJ databases">
        <title>Hymenobacter sp. isolated from the air.</title>
        <authorList>
            <person name="Won M."/>
            <person name="Lee C.-M."/>
            <person name="Woen H.-Y."/>
            <person name="Kwon S.-W."/>
        </authorList>
    </citation>
    <scope>NUCLEOTIDE SEQUENCE</scope>
    <source>
        <strain evidence="4">5420S-77</strain>
    </source>
</reference>
<proteinExistence type="predicted"/>
<evidence type="ECO:0000313" key="5">
    <source>
        <dbReference type="Proteomes" id="UP000830401"/>
    </source>
</evidence>
<dbReference type="SUPFAM" id="SSF143990">
    <property type="entry name" value="YbiA-like"/>
    <property type="match status" value="1"/>
</dbReference>
<evidence type="ECO:0000256" key="1">
    <source>
        <dbReference type="ARBA" id="ARBA00000022"/>
    </source>
</evidence>
<dbReference type="InterPro" id="IPR012816">
    <property type="entry name" value="NADAR"/>
</dbReference>
<dbReference type="Proteomes" id="UP000830401">
    <property type="component" value="Chromosome"/>
</dbReference>
<accession>A0ABY4G5R2</accession>
<dbReference type="Pfam" id="PF08719">
    <property type="entry name" value="NADAR"/>
    <property type="match status" value="1"/>
</dbReference>
<dbReference type="Gene3D" id="1.10.357.40">
    <property type="entry name" value="YbiA-like"/>
    <property type="match status" value="1"/>
</dbReference>